<dbReference type="GO" id="GO:0019867">
    <property type="term" value="C:outer membrane"/>
    <property type="evidence" value="ECO:0007669"/>
    <property type="project" value="InterPro"/>
</dbReference>
<dbReference type="InterPro" id="IPR025970">
    <property type="entry name" value="SusE"/>
</dbReference>
<dbReference type="EMBL" id="JRYR02000001">
    <property type="protein sequence ID" value="OHX65066.1"/>
    <property type="molecule type" value="Genomic_DNA"/>
</dbReference>
<keyword evidence="4" id="KW-1185">Reference proteome</keyword>
<organism evidence="3 4">
    <name type="scientific">Flammeovirga pacifica</name>
    <dbReference type="NCBI Taxonomy" id="915059"/>
    <lineage>
        <taxon>Bacteria</taxon>
        <taxon>Pseudomonadati</taxon>
        <taxon>Bacteroidota</taxon>
        <taxon>Cytophagia</taxon>
        <taxon>Cytophagales</taxon>
        <taxon>Flammeovirgaceae</taxon>
        <taxon>Flammeovirga</taxon>
    </lineage>
</organism>
<dbReference type="Gene3D" id="2.60.40.3620">
    <property type="match status" value="1"/>
</dbReference>
<dbReference type="Proteomes" id="UP000179797">
    <property type="component" value="Unassembled WGS sequence"/>
</dbReference>
<dbReference type="GO" id="GO:2001070">
    <property type="term" value="F:starch binding"/>
    <property type="evidence" value="ECO:0007669"/>
    <property type="project" value="InterPro"/>
</dbReference>
<dbReference type="CDD" id="cd12956">
    <property type="entry name" value="CBM_SusE-F_like"/>
    <property type="match status" value="1"/>
</dbReference>
<comment type="caution">
    <text evidence="3">The sequence shown here is derived from an EMBL/GenBank/DDBJ whole genome shotgun (WGS) entry which is preliminary data.</text>
</comment>
<dbReference type="PROSITE" id="PS51257">
    <property type="entry name" value="PROKAR_LIPOPROTEIN"/>
    <property type="match status" value="1"/>
</dbReference>
<accession>A0A1S1YVL5</accession>
<evidence type="ECO:0000313" key="3">
    <source>
        <dbReference type="EMBL" id="OHX65066.1"/>
    </source>
</evidence>
<dbReference type="AlphaFoldDB" id="A0A1S1YVL5"/>
<gene>
    <name evidence="3" type="ORF">NH26_01220</name>
</gene>
<feature type="domain" description="SusE outer membrane protein" evidence="2">
    <location>
        <begin position="44"/>
        <end position="133"/>
    </location>
</feature>
<dbReference type="STRING" id="915059.NH26_01220"/>
<name>A0A1S1YVL5_FLAPC</name>
<evidence type="ECO:0000256" key="1">
    <source>
        <dbReference type="SAM" id="SignalP"/>
    </source>
</evidence>
<evidence type="ECO:0000259" key="2">
    <source>
        <dbReference type="Pfam" id="PF14292"/>
    </source>
</evidence>
<keyword evidence="1" id="KW-0732">Signal</keyword>
<feature type="chain" id="PRO_5010240472" description="SusE outer membrane protein domain-containing protein" evidence="1">
    <location>
        <begin position="22"/>
        <end position="386"/>
    </location>
</feature>
<proteinExistence type="predicted"/>
<feature type="signal peptide" evidence="1">
    <location>
        <begin position="1"/>
        <end position="21"/>
    </location>
</feature>
<sequence>MKKFNILLIGFTLIFAMFACSEDPKEPKLGDSSSNVSGEILLPENGSTVQLDTANGGADSVATTFTWSESNYNGISLARNYTVVISDTETFENVQALGDTPSGELPVNTKALNNALVALGLSVDTEHTVYSKVITIVNANVDTLSSGEHTFKVTPYLSVINYPKVFLPGDFSGWNNNDEMYTIASVNFDNNYEGYMPLKTKSDGTAASGQFKFVTIGGDWGSQYGLPNGTGVPATSPASIISKSGNGGNDPDNCEVPTDAGDAPQYRIQATFGADDGSYTITPTVWRIVGDATPNGWPGDAPNDKNDTDMTYDPATNVWMVTVDLTAGELKFRANYDWGLNFGQGDNGSNSLSLGAGNIQVAEAGNYTVKLDLSEAPNWRYELIKN</sequence>
<dbReference type="RefSeq" id="WP_044226563.1">
    <property type="nucleotide sequence ID" value="NZ_JRYR02000001.1"/>
</dbReference>
<protein>
    <recommendedName>
        <fullName evidence="2">SusE outer membrane protein domain-containing protein</fullName>
    </recommendedName>
</protein>
<dbReference type="OrthoDB" id="975117at2"/>
<reference evidence="3 4" key="1">
    <citation type="journal article" date="2012" name="Int. J. Syst. Evol. Microbiol.">
        <title>Flammeovirga pacifica sp. nov., isolated from deep-sea sediment.</title>
        <authorList>
            <person name="Xu H."/>
            <person name="Fu Y."/>
            <person name="Yang N."/>
            <person name="Ding Z."/>
            <person name="Lai Q."/>
            <person name="Zeng R."/>
        </authorList>
    </citation>
    <scope>NUCLEOTIDE SEQUENCE [LARGE SCALE GENOMIC DNA]</scope>
    <source>
        <strain evidence="4">DSM 24597 / LMG 26175 / WPAGA1</strain>
    </source>
</reference>
<evidence type="ECO:0000313" key="4">
    <source>
        <dbReference type="Proteomes" id="UP000179797"/>
    </source>
</evidence>
<dbReference type="Pfam" id="PF14292">
    <property type="entry name" value="SusE"/>
    <property type="match status" value="1"/>
</dbReference>